<dbReference type="InterPro" id="IPR011991">
    <property type="entry name" value="ArsR-like_HTH"/>
</dbReference>
<evidence type="ECO:0000313" key="2">
    <source>
        <dbReference type="Proteomes" id="UP000281726"/>
    </source>
</evidence>
<dbReference type="OrthoDB" id="3460651at2"/>
<dbReference type="CDD" id="cd00090">
    <property type="entry name" value="HTH_ARSR"/>
    <property type="match status" value="1"/>
</dbReference>
<dbReference type="PANTHER" id="PTHR43132:SF6">
    <property type="entry name" value="HTH-TYPE TRANSCRIPTIONAL REPRESSOR CZRA"/>
    <property type="match status" value="1"/>
</dbReference>
<sequence>MLVARLDGPTLARVRLALSPAAEATGWLRATLSRFGHPVHGDTGPAARSALRHPDVALLAALVTPPGRPGYTPDLLTPKPPPGPTASALDRQLDLVTSTAADQVREQVAARFAGAVVPHRVRVAVEDGSLPRRAAAGLYQFWTAVLRDDWPTLRAGLEAEVAARAAAMALGGVGSVLDALHPAVHWTGDTLTVEGPLRVDTVLTDTELVLAPSMLAAGVSTQWCVAGDAVLVFPARAGLPVPRGRDGLGELVGESRAALLADLGVPRSTGELSARHRLAPATVSYHLGVLYRSGLVVRQRDRRTVLYRRSPRGDRLVGEACGTV</sequence>
<dbReference type="PANTHER" id="PTHR43132">
    <property type="entry name" value="ARSENICAL RESISTANCE OPERON REPRESSOR ARSR-RELATED"/>
    <property type="match status" value="1"/>
</dbReference>
<dbReference type="InterPro" id="IPR036390">
    <property type="entry name" value="WH_DNA-bd_sf"/>
</dbReference>
<dbReference type="AlphaFoldDB" id="A0A3A9YVT9"/>
<dbReference type="Gene3D" id="1.10.10.10">
    <property type="entry name" value="Winged helix-like DNA-binding domain superfamily/Winged helix DNA-binding domain"/>
    <property type="match status" value="1"/>
</dbReference>
<dbReference type="RefSeq" id="WP_120731285.1">
    <property type="nucleotide sequence ID" value="NZ_RBAK01000014.1"/>
</dbReference>
<evidence type="ECO:0000313" key="1">
    <source>
        <dbReference type="EMBL" id="RKN40182.1"/>
    </source>
</evidence>
<name>A0A3A9YVT9_9ACTN</name>
<dbReference type="SUPFAM" id="SSF46785">
    <property type="entry name" value="Winged helix' DNA-binding domain"/>
    <property type="match status" value="1"/>
</dbReference>
<dbReference type="InterPro" id="IPR036388">
    <property type="entry name" value="WH-like_DNA-bd_sf"/>
</dbReference>
<dbReference type="Pfam" id="PF12840">
    <property type="entry name" value="HTH_20"/>
    <property type="match status" value="1"/>
</dbReference>
<keyword evidence="2" id="KW-1185">Reference proteome</keyword>
<accession>A0A3A9YVT9</accession>
<dbReference type="InterPro" id="IPR051011">
    <property type="entry name" value="Metal_resp_trans_reg"/>
</dbReference>
<comment type="caution">
    <text evidence="1">The sequence shown here is derived from an EMBL/GenBank/DDBJ whole genome shotgun (WGS) entry which is preliminary data.</text>
</comment>
<dbReference type="EMBL" id="RBAK01000014">
    <property type="protein sequence ID" value="RKN40182.1"/>
    <property type="molecule type" value="Genomic_DNA"/>
</dbReference>
<protein>
    <submittedName>
        <fullName evidence="1">ArsR family transcriptional regulator</fullName>
    </submittedName>
</protein>
<organism evidence="1 2">
    <name type="scientific">Micromonospora endolithica</name>
    <dbReference type="NCBI Taxonomy" id="230091"/>
    <lineage>
        <taxon>Bacteria</taxon>
        <taxon>Bacillati</taxon>
        <taxon>Actinomycetota</taxon>
        <taxon>Actinomycetes</taxon>
        <taxon>Micromonosporales</taxon>
        <taxon>Micromonosporaceae</taxon>
        <taxon>Micromonospora</taxon>
    </lineage>
</organism>
<proteinExistence type="predicted"/>
<reference evidence="1 2" key="1">
    <citation type="journal article" date="2004" name="Syst. Appl. Microbiol.">
        <title>Cryptoendolithic actinomycetes from antarctic sandstone rock samples: Micromonospora endolithica sp. nov. and two isolates related to Micromonospora coerulea Jensen 1932.</title>
        <authorList>
            <person name="Hirsch P."/>
            <person name="Mevs U."/>
            <person name="Kroppenstedt R.M."/>
            <person name="Schumann P."/>
            <person name="Stackebrandt E."/>
        </authorList>
    </citation>
    <scope>NUCLEOTIDE SEQUENCE [LARGE SCALE GENOMIC DNA]</scope>
    <source>
        <strain evidence="1 2">JCM 12677</strain>
    </source>
</reference>
<dbReference type="Proteomes" id="UP000281726">
    <property type="component" value="Unassembled WGS sequence"/>
</dbReference>
<gene>
    <name evidence="1" type="ORF">D7223_26565</name>
</gene>